<keyword evidence="6" id="KW-1185">Reference proteome</keyword>
<sequence>MLKPHLLVSILANTLKQLEYFAQQQQHHPHQNEQIHFCALVASVHCNSYGSYGGSAPASAYNANSYALGPGPVVYASPSAAYQAAPASYPAPPSYSAPSYPAAKPKYTIQPAYSHELYPGQNNYRSYHSAPVYSQVALPIVPSSPVAKLYVPAQQSYASAPSYGGSGY</sequence>
<evidence type="ECO:0000256" key="3">
    <source>
        <dbReference type="ARBA" id="ARBA00022525"/>
    </source>
</evidence>
<dbReference type="OrthoDB" id="7859712at2759"/>
<protein>
    <submittedName>
        <fullName evidence="5">Uncharacterized protein</fullName>
    </submittedName>
</protein>
<keyword evidence="3" id="KW-0964">Secreted</keyword>
<dbReference type="Pfam" id="PF03964">
    <property type="entry name" value="Chorion_2"/>
    <property type="match status" value="1"/>
</dbReference>
<accession>A0A0L0CQS1</accession>
<organism evidence="5 6">
    <name type="scientific">Lucilia cuprina</name>
    <name type="common">Green bottle fly</name>
    <name type="synonym">Australian sheep blowfly</name>
    <dbReference type="NCBI Taxonomy" id="7375"/>
    <lineage>
        <taxon>Eukaryota</taxon>
        <taxon>Metazoa</taxon>
        <taxon>Ecdysozoa</taxon>
        <taxon>Arthropoda</taxon>
        <taxon>Hexapoda</taxon>
        <taxon>Insecta</taxon>
        <taxon>Pterygota</taxon>
        <taxon>Neoptera</taxon>
        <taxon>Endopterygota</taxon>
        <taxon>Diptera</taxon>
        <taxon>Brachycera</taxon>
        <taxon>Muscomorpha</taxon>
        <taxon>Oestroidea</taxon>
        <taxon>Calliphoridae</taxon>
        <taxon>Luciliinae</taxon>
        <taxon>Lucilia</taxon>
    </lineage>
</organism>
<evidence type="ECO:0000256" key="4">
    <source>
        <dbReference type="ARBA" id="ARBA00022729"/>
    </source>
</evidence>
<comment type="function">
    <text evidence="1">Chorion membrane (egg shell) protein; plays a role in protecting the egg from the environment.</text>
</comment>
<dbReference type="GO" id="GO:0005576">
    <property type="term" value="C:extracellular region"/>
    <property type="evidence" value="ECO:0007669"/>
    <property type="project" value="UniProtKB-SubCell"/>
</dbReference>
<evidence type="ECO:0000313" key="5">
    <source>
        <dbReference type="EMBL" id="KNC34703.1"/>
    </source>
</evidence>
<dbReference type="EMBL" id="JRES01000036">
    <property type="protein sequence ID" value="KNC34703.1"/>
    <property type="molecule type" value="Genomic_DNA"/>
</dbReference>
<dbReference type="AlphaFoldDB" id="A0A0L0CQS1"/>
<dbReference type="STRING" id="7375.A0A0L0CQS1"/>
<reference evidence="5 6" key="1">
    <citation type="journal article" date="2015" name="Nat. Commun.">
        <title>Lucilia cuprina genome unlocks parasitic fly biology to underpin future interventions.</title>
        <authorList>
            <person name="Anstead C.A."/>
            <person name="Korhonen P.K."/>
            <person name="Young N.D."/>
            <person name="Hall R.S."/>
            <person name="Jex A.R."/>
            <person name="Murali S.C."/>
            <person name="Hughes D.S."/>
            <person name="Lee S.F."/>
            <person name="Perry T."/>
            <person name="Stroehlein A.J."/>
            <person name="Ansell B.R."/>
            <person name="Breugelmans B."/>
            <person name="Hofmann A."/>
            <person name="Qu J."/>
            <person name="Dugan S."/>
            <person name="Lee S.L."/>
            <person name="Chao H."/>
            <person name="Dinh H."/>
            <person name="Han Y."/>
            <person name="Doddapaneni H.V."/>
            <person name="Worley K.C."/>
            <person name="Muzny D.M."/>
            <person name="Ioannidis P."/>
            <person name="Waterhouse R.M."/>
            <person name="Zdobnov E.M."/>
            <person name="James P.J."/>
            <person name="Bagnall N.H."/>
            <person name="Kotze A.C."/>
            <person name="Gibbs R.A."/>
            <person name="Richards S."/>
            <person name="Batterham P."/>
            <person name="Gasser R.B."/>
        </authorList>
    </citation>
    <scope>NUCLEOTIDE SEQUENCE [LARGE SCALE GENOMIC DNA]</scope>
    <source>
        <strain evidence="5 6">LS</strain>
        <tissue evidence="5">Full body</tissue>
    </source>
</reference>
<evidence type="ECO:0000313" key="6">
    <source>
        <dbReference type="Proteomes" id="UP000037069"/>
    </source>
</evidence>
<evidence type="ECO:0000256" key="2">
    <source>
        <dbReference type="ARBA" id="ARBA00004613"/>
    </source>
</evidence>
<keyword evidence="4" id="KW-0732">Signal</keyword>
<evidence type="ECO:0000256" key="1">
    <source>
        <dbReference type="ARBA" id="ARBA00002036"/>
    </source>
</evidence>
<dbReference type="InterPro" id="IPR005649">
    <property type="entry name" value="Chorion_2"/>
</dbReference>
<dbReference type="GO" id="GO:0042600">
    <property type="term" value="C:egg chorion"/>
    <property type="evidence" value="ECO:0007669"/>
    <property type="project" value="InterPro"/>
</dbReference>
<gene>
    <name evidence="5" type="ORF">FF38_09131</name>
</gene>
<comment type="caution">
    <text evidence="5">The sequence shown here is derived from an EMBL/GenBank/DDBJ whole genome shotgun (WGS) entry which is preliminary data.</text>
</comment>
<dbReference type="Proteomes" id="UP000037069">
    <property type="component" value="Unassembled WGS sequence"/>
</dbReference>
<name>A0A0L0CQS1_LUCCU</name>
<proteinExistence type="predicted"/>
<comment type="subcellular location">
    <subcellularLocation>
        <location evidence="2">Secreted</location>
    </subcellularLocation>
</comment>